<name>A0A7W9W2N6_9FIRM</name>
<dbReference type="GeneID" id="85014965"/>
<protein>
    <recommendedName>
        <fullName evidence="3">GNAT family acetyltransferase</fullName>
    </recommendedName>
</protein>
<dbReference type="RefSeq" id="WP_183684058.1">
    <property type="nucleotide sequence ID" value="NZ_CAUQUA010000003.1"/>
</dbReference>
<comment type="caution">
    <text evidence="1">The sequence shown here is derived from an EMBL/GenBank/DDBJ whole genome shotgun (WGS) entry which is preliminary data.</text>
</comment>
<gene>
    <name evidence="1" type="ORF">HNQ46_001427</name>
</gene>
<organism evidence="1 2">
    <name type="scientific">Oribacterium sinus</name>
    <dbReference type="NCBI Taxonomy" id="237576"/>
    <lineage>
        <taxon>Bacteria</taxon>
        <taxon>Bacillati</taxon>
        <taxon>Bacillota</taxon>
        <taxon>Clostridia</taxon>
        <taxon>Lachnospirales</taxon>
        <taxon>Lachnospiraceae</taxon>
        <taxon>Oribacterium</taxon>
    </lineage>
</organism>
<dbReference type="AlphaFoldDB" id="A0A7W9W2N6"/>
<dbReference type="Proteomes" id="UP000522163">
    <property type="component" value="Unassembled WGS sequence"/>
</dbReference>
<evidence type="ECO:0000313" key="2">
    <source>
        <dbReference type="Proteomes" id="UP000522163"/>
    </source>
</evidence>
<reference evidence="1 2" key="1">
    <citation type="submission" date="2020-08" db="EMBL/GenBank/DDBJ databases">
        <title>Genomic Encyclopedia of Type Strains, Phase IV (KMG-IV): sequencing the most valuable type-strain genomes for metagenomic binning, comparative biology and taxonomic classification.</title>
        <authorList>
            <person name="Goeker M."/>
        </authorList>
    </citation>
    <scope>NUCLEOTIDE SEQUENCE [LARGE SCALE GENOMIC DNA]</scope>
    <source>
        <strain evidence="1 2">DSM 17245</strain>
    </source>
</reference>
<evidence type="ECO:0000313" key="1">
    <source>
        <dbReference type="EMBL" id="MBB6041447.1"/>
    </source>
</evidence>
<sequence>MEIEKKDLMPLSFLKKERYTASFQGMRYFMEKKEEEGENHLLVACWPEPFAFAYTKEEEKSYKSFPFTEEGLEEARAYLMEEWERRKG</sequence>
<accession>A0A7W9W2N6</accession>
<proteinExistence type="predicted"/>
<evidence type="ECO:0008006" key="3">
    <source>
        <dbReference type="Google" id="ProtNLM"/>
    </source>
</evidence>
<dbReference type="EMBL" id="JACHHH010000006">
    <property type="protein sequence ID" value="MBB6041447.1"/>
    <property type="molecule type" value="Genomic_DNA"/>
</dbReference>